<keyword evidence="1" id="KW-0812">Transmembrane</keyword>
<dbReference type="AlphaFoldDB" id="A0A103XDT0"/>
<keyword evidence="1" id="KW-1133">Transmembrane helix</keyword>
<feature type="transmembrane region" description="Helical" evidence="1">
    <location>
        <begin position="12"/>
        <end position="34"/>
    </location>
</feature>
<keyword evidence="3" id="KW-1185">Reference proteome</keyword>
<protein>
    <submittedName>
        <fullName evidence="2">Uncharacterized protein</fullName>
    </submittedName>
</protein>
<proteinExistence type="predicted"/>
<feature type="transmembrane region" description="Helical" evidence="1">
    <location>
        <begin position="46"/>
        <end position="64"/>
    </location>
</feature>
<name>A0A103XDT0_CYNCS</name>
<evidence type="ECO:0000256" key="1">
    <source>
        <dbReference type="SAM" id="Phobius"/>
    </source>
</evidence>
<comment type="caution">
    <text evidence="2">The sequence shown here is derived from an EMBL/GenBank/DDBJ whole genome shotgun (WGS) entry which is preliminary data.</text>
</comment>
<dbReference type="EMBL" id="LEKV01005333">
    <property type="protein sequence ID" value="KVH88821.1"/>
    <property type="molecule type" value="Genomic_DNA"/>
</dbReference>
<dbReference type="Proteomes" id="UP000243975">
    <property type="component" value="Unassembled WGS sequence"/>
</dbReference>
<gene>
    <name evidence="2" type="ORF">Ccrd_025397</name>
</gene>
<sequence>MSVLPYVRAPYLHVAMLLFSCVLYLCFCFAKWGLHKNKLCKGKGEVRLPLLSTLILSLCAIYWVRVQEITFHQRQRRVLNQTLHIDTHRNNIQSIVLIGGIHFLFRWWV</sequence>
<reference evidence="2 3" key="1">
    <citation type="journal article" date="2016" name="Sci. Rep.">
        <title>The genome sequence of the outbreeding globe artichoke constructed de novo incorporating a phase-aware low-pass sequencing strategy of F1 progeny.</title>
        <authorList>
            <person name="Scaglione D."/>
            <person name="Reyes-Chin-Wo S."/>
            <person name="Acquadro A."/>
            <person name="Froenicke L."/>
            <person name="Portis E."/>
            <person name="Beitel C."/>
            <person name="Tirone M."/>
            <person name="Mauro R."/>
            <person name="Lo Monaco A."/>
            <person name="Mauromicale G."/>
            <person name="Faccioli P."/>
            <person name="Cattivelli L."/>
            <person name="Rieseberg L."/>
            <person name="Michelmore R."/>
            <person name="Lanteri S."/>
        </authorList>
    </citation>
    <scope>NUCLEOTIDE SEQUENCE [LARGE SCALE GENOMIC DNA]</scope>
    <source>
        <strain evidence="2">2C</strain>
    </source>
</reference>
<keyword evidence="1" id="KW-0472">Membrane</keyword>
<evidence type="ECO:0000313" key="3">
    <source>
        <dbReference type="Proteomes" id="UP000243975"/>
    </source>
</evidence>
<evidence type="ECO:0000313" key="2">
    <source>
        <dbReference type="EMBL" id="KVH88821.1"/>
    </source>
</evidence>
<dbReference type="Gramene" id="KVH88821">
    <property type="protein sequence ID" value="KVH88821"/>
    <property type="gene ID" value="Ccrd_025397"/>
</dbReference>
<accession>A0A103XDT0</accession>
<organism evidence="2 3">
    <name type="scientific">Cynara cardunculus var. scolymus</name>
    <name type="common">Globe artichoke</name>
    <name type="synonym">Cynara scolymus</name>
    <dbReference type="NCBI Taxonomy" id="59895"/>
    <lineage>
        <taxon>Eukaryota</taxon>
        <taxon>Viridiplantae</taxon>
        <taxon>Streptophyta</taxon>
        <taxon>Embryophyta</taxon>
        <taxon>Tracheophyta</taxon>
        <taxon>Spermatophyta</taxon>
        <taxon>Magnoliopsida</taxon>
        <taxon>eudicotyledons</taxon>
        <taxon>Gunneridae</taxon>
        <taxon>Pentapetalae</taxon>
        <taxon>asterids</taxon>
        <taxon>campanulids</taxon>
        <taxon>Asterales</taxon>
        <taxon>Asteraceae</taxon>
        <taxon>Carduoideae</taxon>
        <taxon>Cardueae</taxon>
        <taxon>Carduinae</taxon>
        <taxon>Cynara</taxon>
    </lineage>
</organism>